<evidence type="ECO:0000256" key="1">
    <source>
        <dbReference type="SAM" id="Phobius"/>
    </source>
</evidence>
<name>A0A8D9JUH2_9GAMM</name>
<keyword evidence="1" id="KW-0472">Membrane</keyword>
<dbReference type="Gene3D" id="3.30.1330.60">
    <property type="entry name" value="OmpA-like domain"/>
    <property type="match status" value="1"/>
</dbReference>
<dbReference type="Proteomes" id="UP000032800">
    <property type="component" value="Chromosome I"/>
</dbReference>
<sequence length="149" mass="18439">MKNNKFIKILTIIFFIIINISYKNNYIFYKNIKINNEFIYNKLPFIKNIYFNYDNFFLKKNFKNILNEYIIYIRNNPNKKIILNFYINKSGNIKYNLYFNKKRIRLISNYLFIKGINIKNIKYIICIKNNIFFYEKNIFTNNKLIINII</sequence>
<reference evidence="2 3" key="1">
    <citation type="journal article" date="2015" name="Genome Biol. Evol.">
        <title>Genome evolution in the primary endosymbiont of whiteflies sheds light on their divergence.</title>
        <authorList>
            <person name="Santos-Garcia D."/>
            <person name="Vargas-Chavez C."/>
            <person name="Moya A."/>
            <person name="Latorre A."/>
            <person name="Silva"/>
            <person name="F J."/>
        </authorList>
    </citation>
    <scope>NUCLEOTIDE SEQUENCE [LARGE SCALE GENOMIC DNA]</scope>
    <source>
        <strain evidence="3">AD-VLC</strain>
    </source>
</reference>
<dbReference type="SUPFAM" id="SSF103088">
    <property type="entry name" value="OmpA-like"/>
    <property type="match status" value="1"/>
</dbReference>
<dbReference type="KEGG" id="plc:PAD_207"/>
<keyword evidence="2" id="KW-0449">Lipoprotein</keyword>
<proteinExistence type="predicted"/>
<keyword evidence="1" id="KW-1133">Transmembrane helix</keyword>
<dbReference type="InterPro" id="IPR036737">
    <property type="entry name" value="OmpA-like_sf"/>
</dbReference>
<keyword evidence="1" id="KW-0812">Transmembrane</keyword>
<dbReference type="RefSeq" id="WP_219848616.1">
    <property type="nucleotide sequence ID" value="NZ_LN649255.1"/>
</dbReference>
<gene>
    <name evidence="2" type="ORF">PAD_207</name>
</gene>
<dbReference type="AlphaFoldDB" id="A0A8D9JUH2"/>
<protein>
    <submittedName>
        <fullName evidence="2">Peptidoglycan-associated lipoprotein</fullName>
    </submittedName>
</protein>
<organism evidence="2 3">
    <name type="scientific">Candidatus Portiera aleyrodidarum</name>
    <name type="common">primary endosymbiont of Bemisia tabaci</name>
    <dbReference type="NCBI Taxonomy" id="91844"/>
    <lineage>
        <taxon>Bacteria</taxon>
        <taxon>Pseudomonadati</taxon>
        <taxon>Pseudomonadota</taxon>
        <taxon>Gammaproteobacteria</taxon>
        <taxon>Candidatus Johnevansiales</taxon>
        <taxon>Candidatus Johnevansiaceae</taxon>
        <taxon>Candidatus Portiera</taxon>
    </lineage>
</organism>
<accession>A0A8D9JUH2</accession>
<feature type="transmembrane region" description="Helical" evidence="1">
    <location>
        <begin position="6"/>
        <end position="22"/>
    </location>
</feature>
<dbReference type="EMBL" id="LN649255">
    <property type="protein sequence ID" value="CEI58769.1"/>
    <property type="molecule type" value="Genomic_DNA"/>
</dbReference>
<evidence type="ECO:0000313" key="2">
    <source>
        <dbReference type="EMBL" id="CEI58769.1"/>
    </source>
</evidence>
<evidence type="ECO:0000313" key="3">
    <source>
        <dbReference type="Proteomes" id="UP000032800"/>
    </source>
</evidence>